<comment type="caution">
    <text evidence="4">The sequence shown here is derived from an EMBL/GenBank/DDBJ whole genome shotgun (WGS) entry which is preliminary data.</text>
</comment>
<feature type="compositionally biased region" description="Low complexity" evidence="2">
    <location>
        <begin position="93"/>
        <end position="104"/>
    </location>
</feature>
<sequence length="407" mass="45827">MAYPCSSCKTVFGSANGLRQHEKVCEKEKEAIRNSTKVALARQNRRKRKQEEVEAQKRVRQRTDDAIPTPPIGRSTASPWLPSGLPLNPIEFPLQQSRSLQVSQPPSPPPPIPGPEPQSPPRLPMPPPMLRPSGLPERTRRLPKRFRHDDPLPEAAPAVPSPSDSAVPSRLPRIRLIIRDTLRTLTNKFGLLREYLHRPTHDADLSVPIEELANYHWRGEGGFVKPPEVQTETSTEPPWPFKSMAVHLLMKWANTGGSAKTYSEMDRLAAIISRPDFNPNDLIGFNAKRESRRLDTARSNTKSTTYLNNFSKASIDIDVPSGEKDVPPQKFAVNGLYYRDLLETIKAAFAHPLSLKFHLSPFKLFHVSDVDDEPTRVYSELYNSDAFIKEHDNVQRSELPPGSPTCK</sequence>
<reference evidence="4 5" key="1">
    <citation type="submission" date="2024-05" db="EMBL/GenBank/DDBJ databases">
        <title>A draft genome resource for the thread blight pathogen Marasmius tenuissimus strain MS-2.</title>
        <authorList>
            <person name="Yulfo-Soto G.E."/>
            <person name="Baruah I.K."/>
            <person name="Amoako-Attah I."/>
            <person name="Bukari Y."/>
            <person name="Meinhardt L.W."/>
            <person name="Bailey B.A."/>
            <person name="Cohen S.P."/>
        </authorList>
    </citation>
    <scope>NUCLEOTIDE SEQUENCE [LARGE SCALE GENOMIC DNA]</scope>
    <source>
        <strain evidence="4 5">MS-2</strain>
    </source>
</reference>
<dbReference type="PROSITE" id="PS50157">
    <property type="entry name" value="ZINC_FINGER_C2H2_2"/>
    <property type="match status" value="1"/>
</dbReference>
<feature type="region of interest" description="Disordered" evidence="2">
    <location>
        <begin position="28"/>
        <end position="168"/>
    </location>
</feature>
<evidence type="ECO:0000256" key="1">
    <source>
        <dbReference type="PROSITE-ProRule" id="PRU00042"/>
    </source>
</evidence>
<gene>
    <name evidence="4" type="ORF">AAF712_016321</name>
</gene>
<dbReference type="EMBL" id="JBBXMP010000727">
    <property type="protein sequence ID" value="KAL0057051.1"/>
    <property type="molecule type" value="Genomic_DNA"/>
</dbReference>
<keyword evidence="5" id="KW-1185">Reference proteome</keyword>
<protein>
    <recommendedName>
        <fullName evidence="3">C2H2-type domain-containing protein</fullName>
    </recommendedName>
</protein>
<accession>A0ABR2Z5Z9</accession>
<dbReference type="Proteomes" id="UP001437256">
    <property type="component" value="Unassembled WGS sequence"/>
</dbReference>
<feature type="non-terminal residue" evidence="4">
    <location>
        <position position="407"/>
    </location>
</feature>
<feature type="compositionally biased region" description="Basic and acidic residues" evidence="2">
    <location>
        <begin position="49"/>
        <end position="65"/>
    </location>
</feature>
<keyword evidence="1" id="KW-0863">Zinc-finger</keyword>
<evidence type="ECO:0000256" key="2">
    <source>
        <dbReference type="SAM" id="MobiDB-lite"/>
    </source>
</evidence>
<proteinExistence type="predicted"/>
<organism evidence="4 5">
    <name type="scientific">Marasmius tenuissimus</name>
    <dbReference type="NCBI Taxonomy" id="585030"/>
    <lineage>
        <taxon>Eukaryota</taxon>
        <taxon>Fungi</taxon>
        <taxon>Dikarya</taxon>
        <taxon>Basidiomycota</taxon>
        <taxon>Agaricomycotina</taxon>
        <taxon>Agaricomycetes</taxon>
        <taxon>Agaricomycetidae</taxon>
        <taxon>Agaricales</taxon>
        <taxon>Marasmiineae</taxon>
        <taxon>Marasmiaceae</taxon>
        <taxon>Marasmius</taxon>
    </lineage>
</organism>
<evidence type="ECO:0000259" key="3">
    <source>
        <dbReference type="PROSITE" id="PS50157"/>
    </source>
</evidence>
<dbReference type="InterPro" id="IPR013087">
    <property type="entry name" value="Znf_C2H2_type"/>
</dbReference>
<feature type="compositionally biased region" description="Low complexity" evidence="2">
    <location>
        <begin position="155"/>
        <end position="168"/>
    </location>
</feature>
<keyword evidence="1" id="KW-0479">Metal-binding</keyword>
<evidence type="ECO:0000313" key="4">
    <source>
        <dbReference type="EMBL" id="KAL0057051.1"/>
    </source>
</evidence>
<keyword evidence="1" id="KW-0862">Zinc</keyword>
<name>A0ABR2Z5Z9_9AGAR</name>
<feature type="compositionally biased region" description="Pro residues" evidence="2">
    <location>
        <begin position="105"/>
        <end position="130"/>
    </location>
</feature>
<feature type="domain" description="C2H2-type" evidence="3">
    <location>
        <begin position="3"/>
        <end position="30"/>
    </location>
</feature>
<evidence type="ECO:0000313" key="5">
    <source>
        <dbReference type="Proteomes" id="UP001437256"/>
    </source>
</evidence>